<dbReference type="EMBL" id="OU895878">
    <property type="protein sequence ID" value="CAG9803586.1"/>
    <property type="molecule type" value="Genomic_DNA"/>
</dbReference>
<protein>
    <recommendedName>
        <fullName evidence="5">Importin subunit alpha</fullName>
    </recommendedName>
</protein>
<feature type="repeat" description="ARM" evidence="6">
    <location>
        <begin position="115"/>
        <end position="158"/>
    </location>
</feature>
<dbReference type="Pfam" id="PF01749">
    <property type="entry name" value="IBB"/>
    <property type="match status" value="1"/>
</dbReference>
<evidence type="ECO:0000313" key="9">
    <source>
        <dbReference type="EMBL" id="CAG9803586.1"/>
    </source>
</evidence>
<dbReference type="InterPro" id="IPR032413">
    <property type="entry name" value="Arm_3"/>
</dbReference>
<dbReference type="InterPro" id="IPR016024">
    <property type="entry name" value="ARM-type_fold"/>
</dbReference>
<evidence type="ECO:0000256" key="4">
    <source>
        <dbReference type="ARBA" id="ARBA00022927"/>
    </source>
</evidence>
<feature type="repeat" description="ARM" evidence="6">
    <location>
        <begin position="328"/>
        <end position="359"/>
    </location>
</feature>
<evidence type="ECO:0000256" key="6">
    <source>
        <dbReference type="PROSITE-ProRule" id="PRU00259"/>
    </source>
</evidence>
<keyword evidence="10" id="KW-1185">Reference proteome</keyword>
<dbReference type="InterPro" id="IPR024931">
    <property type="entry name" value="Importin_alpha"/>
</dbReference>
<dbReference type="Gene3D" id="1.20.5.690">
    <property type="entry name" value="Importin-alpha, importin-beta-binding domain"/>
    <property type="match status" value="1"/>
</dbReference>
<dbReference type="GO" id="GO:0006607">
    <property type="term" value="P:NLS-bearing protein import into nucleus"/>
    <property type="evidence" value="ECO:0007669"/>
    <property type="project" value="UniProtKB-ARBA"/>
</dbReference>
<evidence type="ECO:0000256" key="3">
    <source>
        <dbReference type="ARBA" id="ARBA00022737"/>
    </source>
</evidence>
<dbReference type="InterPro" id="IPR002652">
    <property type="entry name" value="Importin-a_IBB"/>
</dbReference>
<dbReference type="GO" id="GO:0061608">
    <property type="term" value="F:nuclear import signal receptor activity"/>
    <property type="evidence" value="ECO:0007669"/>
    <property type="project" value="InterPro"/>
</dbReference>
<dbReference type="Pfam" id="PF16186">
    <property type="entry name" value="Arm_3"/>
    <property type="match status" value="1"/>
</dbReference>
<keyword evidence="2 5" id="KW-0813">Transport</keyword>
<feature type="repeat" description="ARM" evidence="6">
    <location>
        <begin position="158"/>
        <end position="200"/>
    </location>
</feature>
<dbReference type="PANTHER" id="PTHR23316">
    <property type="entry name" value="IMPORTIN ALPHA"/>
    <property type="match status" value="1"/>
</dbReference>
<feature type="compositionally biased region" description="Basic and acidic residues" evidence="7">
    <location>
        <begin position="22"/>
        <end position="51"/>
    </location>
</feature>
<gene>
    <name evidence="9" type="ORF">CHIRRI_LOCUS6484</name>
</gene>
<feature type="region of interest" description="Disordered" evidence="7">
    <location>
        <begin position="1"/>
        <end position="65"/>
    </location>
</feature>
<keyword evidence="3" id="KW-0677">Repeat</keyword>
<dbReference type="InterPro" id="IPR036975">
    <property type="entry name" value="Importin-a_IBB_sf"/>
</dbReference>
<dbReference type="InterPro" id="IPR000225">
    <property type="entry name" value="Armadillo"/>
</dbReference>
<dbReference type="SMART" id="SM00185">
    <property type="entry name" value="ARM"/>
    <property type="match status" value="8"/>
</dbReference>
<dbReference type="OrthoDB" id="29145at2759"/>
<dbReference type="PROSITE" id="PS51214">
    <property type="entry name" value="IBB"/>
    <property type="match status" value="1"/>
</dbReference>
<organism evidence="9 10">
    <name type="scientific">Chironomus riparius</name>
    <dbReference type="NCBI Taxonomy" id="315576"/>
    <lineage>
        <taxon>Eukaryota</taxon>
        <taxon>Metazoa</taxon>
        <taxon>Ecdysozoa</taxon>
        <taxon>Arthropoda</taxon>
        <taxon>Hexapoda</taxon>
        <taxon>Insecta</taxon>
        <taxon>Pterygota</taxon>
        <taxon>Neoptera</taxon>
        <taxon>Endopterygota</taxon>
        <taxon>Diptera</taxon>
        <taxon>Nematocera</taxon>
        <taxon>Chironomoidea</taxon>
        <taxon>Chironomidae</taxon>
        <taxon>Chironominae</taxon>
        <taxon>Chironomus</taxon>
    </lineage>
</organism>
<proteinExistence type="inferred from homology"/>
<reference evidence="9" key="1">
    <citation type="submission" date="2022-01" db="EMBL/GenBank/DDBJ databases">
        <authorList>
            <person name="King R."/>
        </authorList>
    </citation>
    <scope>NUCLEOTIDE SEQUENCE</scope>
</reference>
<evidence type="ECO:0000256" key="2">
    <source>
        <dbReference type="ARBA" id="ARBA00022448"/>
    </source>
</evidence>
<dbReference type="PROSITE" id="PS50176">
    <property type="entry name" value="ARM_REPEAT"/>
    <property type="match status" value="3"/>
</dbReference>
<reference evidence="9" key="2">
    <citation type="submission" date="2022-10" db="EMBL/GenBank/DDBJ databases">
        <authorList>
            <consortium name="ENA_rothamsted_submissions"/>
            <consortium name="culmorum"/>
            <person name="King R."/>
        </authorList>
    </citation>
    <scope>NUCLEOTIDE SEQUENCE</scope>
</reference>
<dbReference type="GO" id="GO:0005634">
    <property type="term" value="C:nucleus"/>
    <property type="evidence" value="ECO:0007669"/>
    <property type="project" value="UniProtKB-ARBA"/>
</dbReference>
<evidence type="ECO:0000256" key="5">
    <source>
        <dbReference type="PIRNR" id="PIRNR005673"/>
    </source>
</evidence>
<dbReference type="GO" id="GO:0005737">
    <property type="term" value="C:cytoplasm"/>
    <property type="evidence" value="ECO:0007669"/>
    <property type="project" value="InterPro"/>
</dbReference>
<sequence>MSENSMAQSRMAAYKNNAKNSQEMRQRRQEVSIELRKKQKEDQLLKRRNIEINEPPSPLQESNAQSPEAIPMTMDDIITHIQSNIPTNQFRAVQTVRKMLSREKNPPIDVVINTGLVPVLIKFLDDFENYQIQFEAAWALTNIASGTSEQTNMVVNQGAVPKFVALLTSKYANVAEQAVWALGNIAGDGAAARDIVLKHGVVDHLLVLVHHPKIEISFLRNVVWLMSNLCRNKNPAPAFDKIQQLLPALSNLLMHEDQAILSDVCWALSYVTDDTPDKVQAVVNAGCVPRLVFLLRVDEPSIVTPALRSIGNIVTGDDSQTDAVLEAKVLPAIANLLTNKKQNIVKEAAWTLSNITAGNHRQIQMTLESDVFVPLMNVLEYGDFRAQREAAWAITNLTSGGTNDQIIQLVNKYQCVKPYTELLTSKDARIIQVILTGLTALFRVADQMGGLDSFCTLLEEIGAVDKLEGLQQHENQDIYEKAYSIIDTYFSDDNQEEAGLAPRTVGNELEFNTDNGSDRSQFKF</sequence>
<dbReference type="FunFam" id="1.25.10.10:FF:000009">
    <property type="entry name" value="Importin subunit alpha"/>
    <property type="match status" value="1"/>
</dbReference>
<evidence type="ECO:0000256" key="7">
    <source>
        <dbReference type="SAM" id="MobiDB-lite"/>
    </source>
</evidence>
<evidence type="ECO:0000256" key="1">
    <source>
        <dbReference type="ARBA" id="ARBA00010394"/>
    </source>
</evidence>
<dbReference type="Proteomes" id="UP001153620">
    <property type="component" value="Chromosome 2"/>
</dbReference>
<dbReference type="Gene3D" id="1.25.10.10">
    <property type="entry name" value="Leucine-rich Repeat Variant"/>
    <property type="match status" value="1"/>
</dbReference>
<dbReference type="PIRSF" id="PIRSF005673">
    <property type="entry name" value="Importin_alpha"/>
    <property type="match status" value="1"/>
</dbReference>
<dbReference type="AlphaFoldDB" id="A0A9N9WTK0"/>
<dbReference type="InterPro" id="IPR011989">
    <property type="entry name" value="ARM-like"/>
</dbReference>
<feature type="domain" description="IBB" evidence="8">
    <location>
        <begin position="1"/>
        <end position="57"/>
    </location>
</feature>
<accession>A0A9N9WTK0</accession>
<name>A0A9N9WTK0_9DIPT</name>
<comment type="similarity">
    <text evidence="1 5">Belongs to the importin alpha family.</text>
</comment>
<evidence type="ECO:0000313" key="10">
    <source>
        <dbReference type="Proteomes" id="UP001153620"/>
    </source>
</evidence>
<dbReference type="SUPFAM" id="SSF48371">
    <property type="entry name" value="ARM repeat"/>
    <property type="match status" value="1"/>
</dbReference>
<dbReference type="Pfam" id="PF00514">
    <property type="entry name" value="Arm"/>
    <property type="match status" value="6"/>
</dbReference>
<evidence type="ECO:0000259" key="8">
    <source>
        <dbReference type="PROSITE" id="PS51214"/>
    </source>
</evidence>
<keyword evidence="4 5" id="KW-0653">Protein transport</keyword>